<keyword evidence="2" id="KW-1185">Reference proteome</keyword>
<proteinExistence type="predicted"/>
<comment type="caution">
    <text evidence="1">The sequence shown here is derived from an EMBL/GenBank/DDBJ whole genome shotgun (WGS) entry which is preliminary data.</text>
</comment>
<protein>
    <recommendedName>
        <fullName evidence="3">Flagellar FliJ protein</fullName>
    </recommendedName>
</protein>
<evidence type="ECO:0008006" key="3">
    <source>
        <dbReference type="Google" id="ProtNLM"/>
    </source>
</evidence>
<accession>A0ABR8S1U7</accession>
<organism evidence="1 2">
    <name type="scientific">Microbacterium pullorum</name>
    <dbReference type="NCBI Taxonomy" id="2762236"/>
    <lineage>
        <taxon>Bacteria</taxon>
        <taxon>Bacillati</taxon>
        <taxon>Actinomycetota</taxon>
        <taxon>Actinomycetes</taxon>
        <taxon>Micrococcales</taxon>
        <taxon>Microbacteriaceae</taxon>
        <taxon>Microbacterium</taxon>
    </lineage>
</organism>
<sequence>MSRPFRLAGLLRVRSIQERAAAEHLSRASMEHVRTEARERQLRAALSTSVDEAVDVRALAALAASRVASRSMLADLRTLAEMQEAAVAEAREQHTATRIDERGLALLAEAHARRELARELHVEQIELDEIGVRSRTEEAS</sequence>
<reference evidence="1 2" key="1">
    <citation type="submission" date="2020-08" db="EMBL/GenBank/DDBJ databases">
        <title>A Genomic Blueprint of the Chicken Gut Microbiome.</title>
        <authorList>
            <person name="Gilroy R."/>
            <person name="Ravi A."/>
            <person name="Getino M."/>
            <person name="Pursley I."/>
            <person name="Horton D.L."/>
            <person name="Alikhan N.-F."/>
            <person name="Baker D."/>
            <person name="Gharbi K."/>
            <person name="Hall N."/>
            <person name="Watson M."/>
            <person name="Adriaenssens E.M."/>
            <person name="Foster-Nyarko E."/>
            <person name="Jarju S."/>
            <person name="Secka A."/>
            <person name="Antonio M."/>
            <person name="Oren A."/>
            <person name="Chaudhuri R."/>
            <person name="La Ragione R.M."/>
            <person name="Hildebrand F."/>
            <person name="Pallen M.J."/>
        </authorList>
    </citation>
    <scope>NUCLEOTIDE SEQUENCE [LARGE SCALE GENOMIC DNA]</scope>
    <source>
        <strain evidence="1 2">Sa4CUA7</strain>
    </source>
</reference>
<dbReference type="EMBL" id="JACSQP010000004">
    <property type="protein sequence ID" value="MBD7957435.1"/>
    <property type="molecule type" value="Genomic_DNA"/>
</dbReference>
<gene>
    <name evidence="1" type="ORF">H9651_07270</name>
</gene>
<dbReference type="Gene3D" id="1.10.287.1700">
    <property type="match status" value="1"/>
</dbReference>
<dbReference type="InterPro" id="IPR053716">
    <property type="entry name" value="Flag_assembly_chemotaxis_eff"/>
</dbReference>
<dbReference type="RefSeq" id="WP_191718639.1">
    <property type="nucleotide sequence ID" value="NZ_JACSQP010000004.1"/>
</dbReference>
<evidence type="ECO:0000313" key="1">
    <source>
        <dbReference type="EMBL" id="MBD7957435.1"/>
    </source>
</evidence>
<dbReference type="Proteomes" id="UP000648352">
    <property type="component" value="Unassembled WGS sequence"/>
</dbReference>
<name>A0ABR8S1U7_9MICO</name>
<evidence type="ECO:0000313" key="2">
    <source>
        <dbReference type="Proteomes" id="UP000648352"/>
    </source>
</evidence>